<dbReference type="PANTHER" id="PTHR12526:SF636">
    <property type="entry name" value="BLL3647 PROTEIN"/>
    <property type="match status" value="1"/>
</dbReference>
<evidence type="ECO:0000313" key="4">
    <source>
        <dbReference type="EMBL" id="MFC5718796.1"/>
    </source>
</evidence>
<comment type="caution">
    <text evidence="4">The sequence shown here is derived from an EMBL/GenBank/DDBJ whole genome shotgun (WGS) entry which is preliminary data.</text>
</comment>
<evidence type="ECO:0000256" key="2">
    <source>
        <dbReference type="SAM" id="MobiDB-lite"/>
    </source>
</evidence>
<dbReference type="PANTHER" id="PTHR12526">
    <property type="entry name" value="GLYCOSYLTRANSFERASE"/>
    <property type="match status" value="1"/>
</dbReference>
<dbReference type="Proteomes" id="UP001596083">
    <property type="component" value="Unassembled WGS sequence"/>
</dbReference>
<feature type="region of interest" description="Disordered" evidence="2">
    <location>
        <begin position="507"/>
        <end position="527"/>
    </location>
</feature>
<dbReference type="Pfam" id="PF11997">
    <property type="entry name" value="DUF3492"/>
    <property type="match status" value="1"/>
</dbReference>
<reference evidence="5" key="1">
    <citation type="journal article" date="2019" name="Int. J. Syst. Evol. Microbiol.">
        <title>The Global Catalogue of Microorganisms (GCM) 10K type strain sequencing project: providing services to taxonomists for standard genome sequencing and annotation.</title>
        <authorList>
            <consortium name="The Broad Institute Genomics Platform"/>
            <consortium name="The Broad Institute Genome Sequencing Center for Infectious Disease"/>
            <person name="Wu L."/>
            <person name="Ma J."/>
        </authorList>
    </citation>
    <scope>NUCLEOTIDE SEQUENCE [LARGE SCALE GENOMIC DNA]</scope>
    <source>
        <strain evidence="5">CGMCC 4.7304</strain>
    </source>
</reference>
<dbReference type="SUPFAM" id="SSF53756">
    <property type="entry name" value="UDP-Glycosyltransferase/glycogen phosphorylase"/>
    <property type="match status" value="1"/>
</dbReference>
<dbReference type="Gene3D" id="3.40.50.2000">
    <property type="entry name" value="Glycogen Phosphorylase B"/>
    <property type="match status" value="2"/>
</dbReference>
<sequence length="527" mass="55144">MGLLTEGGYPYAAGAGAAWCDQLVRGLGRHDFDVYALSRSARQESGARHPLPGHVRQVRTAPLWGDPDRLGPRAHGTYGRHERRRFGEHFAQLAAAVCAMGTGAAGEAGGAGPDAAGQGQAYRFAGALYALAGLARDAGGLGHVLRSEHALRILESACRAPGAHPALYGTRVADLLAVTRLLERALRPLSLDWYGPGGRGLAAADLCHAASAGPAALPGLLAKRFFGTPLLVTEYEMRLRAYYLNSAAGSAGLSLPVRTLLASFHRQLTAEVYGRADLVTAGDAHIRRWQERCGADRARLRTVHPGLDTRPYDAVAGARPPDGHGRTVVWAGDRADGPVLWQALAALRQADPRVRLRVLGPPPPGETRPVDGVLFETAAGPAAYAAGAVVVLAGAADRFPLPLAEAMLCGRATVAPDTEAVREVLGGTGLLAAPGDPHALADACLALLDDPGLRARLGAAARARALELFTEERYVTDFRGIYLELAPLAPVRHGGQDPCVPFAYAATAHPPPAPAPRATAPTRAGRP</sequence>
<evidence type="ECO:0000259" key="3">
    <source>
        <dbReference type="Pfam" id="PF11997"/>
    </source>
</evidence>
<evidence type="ECO:0000256" key="1">
    <source>
        <dbReference type="ARBA" id="ARBA00021292"/>
    </source>
</evidence>
<gene>
    <name evidence="4" type="ORF">ACFP1Z_01210</name>
</gene>
<feature type="compositionally biased region" description="Low complexity" evidence="2">
    <location>
        <begin position="516"/>
        <end position="527"/>
    </location>
</feature>
<organism evidence="4 5">
    <name type="scientific">Streptomyces gamaensis</name>
    <dbReference type="NCBI Taxonomy" id="1763542"/>
    <lineage>
        <taxon>Bacteria</taxon>
        <taxon>Bacillati</taxon>
        <taxon>Actinomycetota</taxon>
        <taxon>Actinomycetes</taxon>
        <taxon>Kitasatosporales</taxon>
        <taxon>Streptomycetaceae</taxon>
        <taxon>Streptomyces</taxon>
    </lineage>
</organism>
<name>A0ABW0YQH0_9ACTN</name>
<dbReference type="Pfam" id="PF13692">
    <property type="entry name" value="Glyco_trans_1_4"/>
    <property type="match status" value="1"/>
</dbReference>
<keyword evidence="5" id="KW-1185">Reference proteome</keyword>
<evidence type="ECO:0000313" key="5">
    <source>
        <dbReference type="Proteomes" id="UP001596083"/>
    </source>
</evidence>
<feature type="domain" description="DUF3492" evidence="3">
    <location>
        <begin position="3"/>
        <end position="297"/>
    </location>
</feature>
<accession>A0ABW0YQH0</accession>
<dbReference type="InterPro" id="IPR022622">
    <property type="entry name" value="DUF3492"/>
</dbReference>
<protein>
    <recommendedName>
        <fullName evidence="1">D-inositol 3-phosphate glycosyltransferase</fullName>
    </recommendedName>
</protein>
<proteinExistence type="predicted"/>
<dbReference type="EMBL" id="JBHSPB010000001">
    <property type="protein sequence ID" value="MFC5718796.1"/>
    <property type="molecule type" value="Genomic_DNA"/>
</dbReference>
<dbReference type="RefSeq" id="WP_390313779.1">
    <property type="nucleotide sequence ID" value="NZ_JBHSPB010000001.1"/>
</dbReference>